<accession>A0A5C5Z8M0</accession>
<dbReference type="RefSeq" id="WP_419194745.1">
    <property type="nucleotide sequence ID" value="NZ_SJPJ01000001.1"/>
</dbReference>
<dbReference type="AlphaFoldDB" id="A0A5C5Z8M0"/>
<evidence type="ECO:0000259" key="1">
    <source>
        <dbReference type="Pfam" id="PF17390"/>
    </source>
</evidence>
<dbReference type="Pfam" id="PF17390">
    <property type="entry name" value="Bac_rhamnosid_C"/>
    <property type="match status" value="1"/>
</dbReference>
<organism evidence="2 3">
    <name type="scientific">Novipirellula herctigrandis</name>
    <dbReference type="NCBI Taxonomy" id="2527986"/>
    <lineage>
        <taxon>Bacteria</taxon>
        <taxon>Pseudomonadati</taxon>
        <taxon>Planctomycetota</taxon>
        <taxon>Planctomycetia</taxon>
        <taxon>Pirellulales</taxon>
        <taxon>Pirellulaceae</taxon>
        <taxon>Novipirellula</taxon>
    </lineage>
</organism>
<proteinExistence type="predicted"/>
<comment type="caution">
    <text evidence="2">The sequence shown here is derived from an EMBL/GenBank/DDBJ whole genome shotgun (WGS) entry which is preliminary data.</text>
</comment>
<evidence type="ECO:0000313" key="2">
    <source>
        <dbReference type="EMBL" id="TWT83654.1"/>
    </source>
</evidence>
<reference evidence="2 3" key="1">
    <citation type="submission" date="2019-02" db="EMBL/GenBank/DDBJ databases">
        <title>Deep-cultivation of Planctomycetes and their phenomic and genomic characterization uncovers novel biology.</title>
        <authorList>
            <person name="Wiegand S."/>
            <person name="Jogler M."/>
            <person name="Boedeker C."/>
            <person name="Pinto D."/>
            <person name="Vollmers J."/>
            <person name="Rivas-Marin E."/>
            <person name="Kohn T."/>
            <person name="Peeters S.H."/>
            <person name="Heuer A."/>
            <person name="Rast P."/>
            <person name="Oberbeckmann S."/>
            <person name="Bunk B."/>
            <person name="Jeske O."/>
            <person name="Meyerdierks A."/>
            <person name="Storesund J.E."/>
            <person name="Kallscheuer N."/>
            <person name="Luecker S."/>
            <person name="Lage O.M."/>
            <person name="Pohl T."/>
            <person name="Merkel B.J."/>
            <person name="Hornburger P."/>
            <person name="Mueller R.-W."/>
            <person name="Bruemmer F."/>
            <person name="Labrenz M."/>
            <person name="Spormann A.M."/>
            <person name="Op Den Camp H."/>
            <person name="Overmann J."/>
            <person name="Amann R."/>
            <person name="Jetten M.S.M."/>
            <person name="Mascher T."/>
            <person name="Medema M.H."/>
            <person name="Devos D.P."/>
            <person name="Kaster A.-K."/>
            <person name="Ovreas L."/>
            <person name="Rohde M."/>
            <person name="Galperin M.Y."/>
            <person name="Jogler C."/>
        </authorList>
    </citation>
    <scope>NUCLEOTIDE SEQUENCE [LARGE SCALE GENOMIC DNA]</scope>
    <source>
        <strain evidence="2 3">CA13</strain>
    </source>
</reference>
<dbReference type="EMBL" id="SJPJ01000001">
    <property type="protein sequence ID" value="TWT83654.1"/>
    <property type="molecule type" value="Genomic_DNA"/>
</dbReference>
<name>A0A5C5Z8M0_9BACT</name>
<dbReference type="PANTHER" id="PTHR33307">
    <property type="entry name" value="ALPHA-RHAMNOSIDASE (EUROFUNG)"/>
    <property type="match status" value="1"/>
</dbReference>
<feature type="domain" description="Alpha-L-rhamnosidase C-terminal" evidence="1">
    <location>
        <begin position="4"/>
        <end position="80"/>
    </location>
</feature>
<evidence type="ECO:0000313" key="3">
    <source>
        <dbReference type="Proteomes" id="UP000315010"/>
    </source>
</evidence>
<dbReference type="InterPro" id="IPR035398">
    <property type="entry name" value="Bac_rhamnosid_C"/>
</dbReference>
<sequence length="114" mass="12134">MFAGIDTISPGFKTIRIHPTIARIGQGLDSAHGSYDSIRGMIESQWKRSADGIELNVTIPANTTATVHVPTTDARIVREGDSVAAQAAGVKYLRSEDGYAVYAVGSGEYSFTAE</sequence>
<protein>
    <submittedName>
        <fullName evidence="2">Bacterial alpha-L-rhamnosidase</fullName>
    </submittedName>
</protein>
<dbReference type="InterPro" id="IPR016007">
    <property type="entry name" value="Alpha_rhamnosid"/>
</dbReference>
<dbReference type="Gene3D" id="2.60.420.10">
    <property type="entry name" value="Maltose phosphorylase, domain 3"/>
    <property type="match status" value="1"/>
</dbReference>
<gene>
    <name evidence="2" type="ORF">CA13_51210</name>
</gene>
<keyword evidence="3" id="KW-1185">Reference proteome</keyword>
<dbReference type="Proteomes" id="UP000315010">
    <property type="component" value="Unassembled WGS sequence"/>
</dbReference>